<dbReference type="EMBL" id="PDUG01000004">
    <property type="protein sequence ID" value="PIC32919.1"/>
    <property type="molecule type" value="Genomic_DNA"/>
</dbReference>
<dbReference type="PANTHER" id="PTHR23015">
    <property type="entry name" value="UNCHARACTERIZED C.ELEGANS PROTEIN"/>
    <property type="match status" value="1"/>
</dbReference>
<sequence>MIIYENSFGNTIITVGGIDDFQVEDNYLRVFRRDLELVLKNQTNCLEDFAIFGSDDDLREIGEKKLEHFFETFKELLGFRNEPLRIKNVHFEVFDVFQYLQTIFLLDPETLEYVYFKFPTFIDTLEILTLVDWNKGKRLKLNIYVKNFLEESFESVKELLLHSSTFSRIEIEYEDTTVDDFRTVFDFPCQQSAVNLIFILEDSKTGTIGKTEDEEEEEKLPEFACLKVLTNRDLMEQIAQTLECFEIQSLRRTSSGIRQCMDAVKPDPKIQKYWITVESDHKIKSEIFLRNGEHQFIEYSDENNSRNLNQSTRNCHLLIFDDFRIVALNDFYVNLRHQKTVLEEFRVELNYKQAFYSPRPKPHDDYSDDEFPPEENRIPMKYERSTSMDYPNLFEFIQNFVFHLKNILESLKLLSIRKLRIGSVDAREVERILKKCKNVESLEIFDPDEYDRRYSRMYNFPKELENPKFDLGDILYLVYNLYY</sequence>
<feature type="domain" description="DUF38" evidence="1">
    <location>
        <begin position="68"/>
        <end position="145"/>
    </location>
</feature>
<gene>
    <name evidence="2" type="primary">Cnig_chr_IV.g13083</name>
    <name evidence="2" type="ORF">B9Z55_013083</name>
</gene>
<accession>A0A2G5U048</accession>
<reference evidence="3" key="1">
    <citation type="submission" date="2017-10" db="EMBL/GenBank/DDBJ databases">
        <title>Rapid genome shrinkage in a self-fertile nematode reveals novel sperm competition proteins.</title>
        <authorList>
            <person name="Yin D."/>
            <person name="Schwarz E.M."/>
            <person name="Thomas C.G."/>
            <person name="Felde R.L."/>
            <person name="Korf I.F."/>
            <person name="Cutter A.D."/>
            <person name="Schartner C.M."/>
            <person name="Ralston E.J."/>
            <person name="Meyer B.J."/>
            <person name="Haag E.S."/>
        </authorList>
    </citation>
    <scope>NUCLEOTIDE SEQUENCE [LARGE SCALE GENOMIC DNA]</scope>
    <source>
        <strain evidence="3">JU1422</strain>
    </source>
</reference>
<evidence type="ECO:0000313" key="3">
    <source>
        <dbReference type="Proteomes" id="UP000230233"/>
    </source>
</evidence>
<proteinExistence type="predicted"/>
<keyword evidence="3" id="KW-1185">Reference proteome</keyword>
<name>A0A2G5U048_9PELO</name>
<dbReference type="OrthoDB" id="10393625at2759"/>
<dbReference type="Pfam" id="PF01827">
    <property type="entry name" value="FTH"/>
    <property type="match status" value="1"/>
</dbReference>
<comment type="caution">
    <text evidence="2">The sequence shown here is derived from an EMBL/GenBank/DDBJ whole genome shotgun (WGS) entry which is preliminary data.</text>
</comment>
<dbReference type="InterPro" id="IPR002900">
    <property type="entry name" value="DUF38/FTH_CAE_spp"/>
</dbReference>
<evidence type="ECO:0000259" key="1">
    <source>
        <dbReference type="Pfam" id="PF01827"/>
    </source>
</evidence>
<dbReference type="InterPro" id="IPR040161">
    <property type="entry name" value="FB224"/>
</dbReference>
<evidence type="ECO:0000313" key="2">
    <source>
        <dbReference type="EMBL" id="PIC32919.1"/>
    </source>
</evidence>
<dbReference type="PANTHER" id="PTHR23015:SF25">
    <property type="entry name" value="DUF38 DOMAIN-CONTAINING PROTEIN-RELATED"/>
    <property type="match status" value="1"/>
</dbReference>
<dbReference type="Proteomes" id="UP000230233">
    <property type="component" value="Chromosome IV"/>
</dbReference>
<protein>
    <recommendedName>
        <fullName evidence="1">DUF38 domain-containing protein</fullName>
    </recommendedName>
</protein>
<organism evidence="2 3">
    <name type="scientific">Caenorhabditis nigoni</name>
    <dbReference type="NCBI Taxonomy" id="1611254"/>
    <lineage>
        <taxon>Eukaryota</taxon>
        <taxon>Metazoa</taxon>
        <taxon>Ecdysozoa</taxon>
        <taxon>Nematoda</taxon>
        <taxon>Chromadorea</taxon>
        <taxon>Rhabditida</taxon>
        <taxon>Rhabditina</taxon>
        <taxon>Rhabditomorpha</taxon>
        <taxon>Rhabditoidea</taxon>
        <taxon>Rhabditidae</taxon>
        <taxon>Peloderinae</taxon>
        <taxon>Caenorhabditis</taxon>
    </lineage>
</organism>
<dbReference type="AlphaFoldDB" id="A0A2G5U048"/>
<dbReference type="GO" id="GO:0045087">
    <property type="term" value="P:innate immune response"/>
    <property type="evidence" value="ECO:0007669"/>
    <property type="project" value="TreeGrafter"/>
</dbReference>